<dbReference type="Gene3D" id="3.90.1300.10">
    <property type="entry name" value="Amidase signature (AS) domain"/>
    <property type="match status" value="1"/>
</dbReference>
<dbReference type="AlphaFoldDB" id="A0A841K6F0"/>
<feature type="chain" id="PRO_5032306951" evidence="1">
    <location>
        <begin position="23"/>
        <end position="579"/>
    </location>
</feature>
<dbReference type="InterPro" id="IPR036928">
    <property type="entry name" value="AS_sf"/>
</dbReference>
<evidence type="ECO:0000259" key="2">
    <source>
        <dbReference type="Pfam" id="PF01425"/>
    </source>
</evidence>
<dbReference type="PANTHER" id="PTHR42678:SF34">
    <property type="entry name" value="OS04G0183300 PROTEIN"/>
    <property type="match status" value="1"/>
</dbReference>
<feature type="domain" description="Amidase" evidence="2">
    <location>
        <begin position="331"/>
        <end position="551"/>
    </location>
</feature>
<dbReference type="InterPro" id="IPR023631">
    <property type="entry name" value="Amidase_dom"/>
</dbReference>
<dbReference type="EMBL" id="JACHEK010000009">
    <property type="protein sequence ID" value="MBB6146158.1"/>
    <property type="molecule type" value="Genomic_DNA"/>
</dbReference>
<protein>
    <submittedName>
        <fullName evidence="3">Asp-tRNA(Asn)/Glu-tRNA(Gln) amidotransferase A subunit family amidase</fullName>
    </submittedName>
</protein>
<reference evidence="3 4" key="1">
    <citation type="submission" date="2020-08" db="EMBL/GenBank/DDBJ databases">
        <title>Genomic Encyclopedia of Type Strains, Phase IV (KMG-IV): sequencing the most valuable type-strain genomes for metagenomic binning, comparative biology and taxonomic classification.</title>
        <authorList>
            <person name="Goeker M."/>
        </authorList>
    </citation>
    <scope>NUCLEOTIDE SEQUENCE [LARGE SCALE GENOMIC DNA]</scope>
    <source>
        <strain evidence="3 4">DSM 103733</strain>
    </source>
</reference>
<dbReference type="Pfam" id="PF01425">
    <property type="entry name" value="Amidase"/>
    <property type="match status" value="2"/>
</dbReference>
<keyword evidence="1" id="KW-0732">Signal</keyword>
<feature type="signal peptide" evidence="1">
    <location>
        <begin position="1"/>
        <end position="22"/>
    </location>
</feature>
<keyword evidence="3" id="KW-0808">Transferase</keyword>
<dbReference type="GO" id="GO:0016740">
    <property type="term" value="F:transferase activity"/>
    <property type="evidence" value="ECO:0007669"/>
    <property type="project" value="UniProtKB-KW"/>
</dbReference>
<feature type="domain" description="Amidase" evidence="2">
    <location>
        <begin position="62"/>
        <end position="316"/>
    </location>
</feature>
<evidence type="ECO:0000256" key="1">
    <source>
        <dbReference type="SAM" id="SignalP"/>
    </source>
</evidence>
<dbReference type="PROSITE" id="PS51257">
    <property type="entry name" value="PROKAR_LIPOPROTEIN"/>
    <property type="match status" value="1"/>
</dbReference>
<evidence type="ECO:0000313" key="3">
    <source>
        <dbReference type="EMBL" id="MBB6146158.1"/>
    </source>
</evidence>
<proteinExistence type="predicted"/>
<dbReference type="SUPFAM" id="SSF75304">
    <property type="entry name" value="Amidase signature (AS) enzymes"/>
    <property type="match status" value="1"/>
</dbReference>
<accession>A0A841K6F0</accession>
<comment type="caution">
    <text evidence="3">The sequence shown here is derived from an EMBL/GenBank/DDBJ whole genome shotgun (WGS) entry which is preliminary data.</text>
</comment>
<name>A0A841K6F0_9BACT</name>
<sequence>MRIKLIYLPVLWLGFGSCLAVAQNAAPSPESGAQQVVDRDLLEVTIGQLEEFYRSNKYTVTEVVDWYLARIGRYNGIYRAVQDVDKRGALAAAAREDAEAAAGGKDFKRGPLWGIPIVTKANTSIAGLITTDGWQGYLIPGHELVAPRDATIVAKLREAGAIIIGQTNMPDFAASDTNRSTAYGRTGNAYDVRFSPGGSSGGTVTAVTANFAVLGNGTDTGNSIRMPAATSAVVGVFPTRGLVSIAGIAPLDWLLDNTGPIARDVTDAAIALGVMAGEDPRDARTAGSAAKAQPGPYTQYLKTDALKGKRFGVPAFIMTGAGIPFEGIVSDESPAEVAADRVAARLPLRPETRAAFLKAIEGLRAAGATVVIDDSILPDSPDGFPEIASHIATLPYVKEGTEKFLADFGPAQYRSAEEYEKVVGSPLPDTIIGGMENAGRVGRAAIRQVSIESDPHAEANYFAPRRRALAAYTEALDRLHLDGFVYPATQMPPPDETMPQDGQLSGGPHSDTSWVNMLGVPAVVVPGGFYPDGLPFGLEISARPWRDGDLLGWAFAYEQATRHRRPPVLVESGLLPDAR</sequence>
<dbReference type="Proteomes" id="UP000538666">
    <property type="component" value="Unassembled WGS sequence"/>
</dbReference>
<organism evidence="3 4">
    <name type="scientific">Silvibacterium bohemicum</name>
    <dbReference type="NCBI Taxonomy" id="1577686"/>
    <lineage>
        <taxon>Bacteria</taxon>
        <taxon>Pseudomonadati</taxon>
        <taxon>Acidobacteriota</taxon>
        <taxon>Terriglobia</taxon>
        <taxon>Terriglobales</taxon>
        <taxon>Acidobacteriaceae</taxon>
        <taxon>Silvibacterium</taxon>
    </lineage>
</organism>
<dbReference type="OrthoDB" id="9811471at2"/>
<evidence type="ECO:0000313" key="4">
    <source>
        <dbReference type="Proteomes" id="UP000538666"/>
    </source>
</evidence>
<gene>
    <name evidence="3" type="ORF">HNQ77_004130</name>
</gene>
<dbReference type="RefSeq" id="WP_050058369.1">
    <property type="nucleotide sequence ID" value="NZ_JACHEK010000009.1"/>
</dbReference>
<keyword evidence="4" id="KW-1185">Reference proteome</keyword>
<dbReference type="PANTHER" id="PTHR42678">
    <property type="entry name" value="AMIDASE"/>
    <property type="match status" value="1"/>
</dbReference>